<organism evidence="3">
    <name type="scientific">Perkinsus marinus (strain ATCC 50983 / TXsc)</name>
    <dbReference type="NCBI Taxonomy" id="423536"/>
    <lineage>
        <taxon>Eukaryota</taxon>
        <taxon>Sar</taxon>
        <taxon>Alveolata</taxon>
        <taxon>Perkinsozoa</taxon>
        <taxon>Perkinsea</taxon>
        <taxon>Perkinsida</taxon>
        <taxon>Perkinsidae</taxon>
        <taxon>Perkinsus</taxon>
    </lineage>
</organism>
<proteinExistence type="predicted"/>
<protein>
    <submittedName>
        <fullName evidence="2">Uncharacterized protein</fullName>
    </submittedName>
</protein>
<sequence length="296" mass="32929">MPTAIVTEPDVWSRARQFLPRLESSTTEDKGNLLASSAEVLRSLLEADEHSSSRLVEIINIQKARIASLQASLEGGRSETATLRQQPDGLIQELRSELTKSREEVLSLRERIKRIKELKEEEERFGLDIIREMVAEVEGGSSHDINADDCLLTARLFTRQRFLLVTALKVAHELREDNVKLSLQLSSVRSRLERLGGEAAIKALSSAVEARDRRIAEKDAKIAELGARLEAARREAIEQISNTSMASSTISERTNLEASDTEKALLVDTQETNLSVASSVPCRDPVRQYDVDGNKV</sequence>
<keyword evidence="1" id="KW-0175">Coiled coil</keyword>
<dbReference type="RefSeq" id="XP_002785879.1">
    <property type="nucleotide sequence ID" value="XM_002785833.1"/>
</dbReference>
<evidence type="ECO:0000313" key="3">
    <source>
        <dbReference type="Proteomes" id="UP000007800"/>
    </source>
</evidence>
<name>C5KCS6_PERM5</name>
<dbReference type="OrthoDB" id="435617at2759"/>
<reference evidence="2 3" key="1">
    <citation type="submission" date="2008-07" db="EMBL/GenBank/DDBJ databases">
        <authorList>
            <person name="El-Sayed N."/>
            <person name="Caler E."/>
            <person name="Inman J."/>
            <person name="Amedeo P."/>
            <person name="Hass B."/>
            <person name="Wortman J."/>
        </authorList>
    </citation>
    <scope>NUCLEOTIDE SEQUENCE [LARGE SCALE GENOMIC DNA]</scope>
    <source>
        <strain evidence="3">ATCC 50983 / TXsc</strain>
    </source>
</reference>
<gene>
    <name evidence="2" type="ORF">Pmar_PMAR023596</name>
</gene>
<dbReference type="AlphaFoldDB" id="C5KCS6"/>
<dbReference type="EMBL" id="GG671995">
    <property type="protein sequence ID" value="EER17675.1"/>
    <property type="molecule type" value="Genomic_DNA"/>
</dbReference>
<keyword evidence="3" id="KW-1185">Reference proteome</keyword>
<dbReference type="GeneID" id="9087261"/>
<evidence type="ECO:0000313" key="2">
    <source>
        <dbReference type="EMBL" id="EER17675.1"/>
    </source>
</evidence>
<accession>C5KCS6</accession>
<feature type="coiled-coil region" evidence="1">
    <location>
        <begin position="91"/>
        <end position="118"/>
    </location>
</feature>
<dbReference type="Proteomes" id="UP000007800">
    <property type="component" value="Unassembled WGS sequence"/>
</dbReference>
<evidence type="ECO:0000256" key="1">
    <source>
        <dbReference type="SAM" id="Coils"/>
    </source>
</evidence>
<dbReference type="InParanoid" id="C5KCS6"/>